<dbReference type="EMBL" id="DYZF01000249">
    <property type="protein sequence ID" value="HJE52244.1"/>
    <property type="molecule type" value="Genomic_DNA"/>
</dbReference>
<dbReference type="InterPro" id="IPR016181">
    <property type="entry name" value="Acyl_CoA_acyltransferase"/>
</dbReference>
<gene>
    <name evidence="1" type="ORF">K8V15_09790</name>
</gene>
<dbReference type="SUPFAM" id="SSF55729">
    <property type="entry name" value="Acyl-CoA N-acyltransferases (Nat)"/>
    <property type="match status" value="1"/>
</dbReference>
<evidence type="ECO:0000313" key="1">
    <source>
        <dbReference type="EMBL" id="HJE52244.1"/>
    </source>
</evidence>
<sequence length="46" mass="5159">MFDAVTAIINPENLASRRVAEHLGMTLWRSTQDRNGAPVVVYSSKR</sequence>
<reference evidence="1" key="1">
    <citation type="journal article" date="2021" name="PeerJ">
        <title>Extensive microbial diversity within the chicken gut microbiome revealed by metagenomics and culture.</title>
        <authorList>
            <person name="Gilroy R."/>
            <person name="Ravi A."/>
            <person name="Getino M."/>
            <person name="Pursley I."/>
            <person name="Horton D.L."/>
            <person name="Alikhan N.F."/>
            <person name="Baker D."/>
            <person name="Gharbi K."/>
            <person name="Hall N."/>
            <person name="Watson M."/>
            <person name="Adriaenssens E.M."/>
            <person name="Foster-Nyarko E."/>
            <person name="Jarju S."/>
            <person name="Secka A."/>
            <person name="Antonio M."/>
            <person name="Oren A."/>
            <person name="Chaudhuri R.R."/>
            <person name="La Ragione R."/>
            <person name="Hildebrand F."/>
            <person name="Pallen M.J."/>
        </authorList>
    </citation>
    <scope>NUCLEOTIDE SEQUENCE</scope>
    <source>
        <strain evidence="1">ChiGjej3B3-7470</strain>
    </source>
</reference>
<reference evidence="1" key="2">
    <citation type="submission" date="2021-09" db="EMBL/GenBank/DDBJ databases">
        <authorList>
            <person name="Gilroy R."/>
        </authorList>
    </citation>
    <scope>NUCLEOTIDE SEQUENCE</scope>
    <source>
        <strain evidence="1">ChiGjej3B3-7470</strain>
    </source>
</reference>
<dbReference type="AlphaFoldDB" id="A0A921EPU0"/>
<organism evidence="1 2">
    <name type="scientific">Tessaracoccus flavescens</name>
    <dbReference type="NCBI Taxonomy" id="399497"/>
    <lineage>
        <taxon>Bacteria</taxon>
        <taxon>Bacillati</taxon>
        <taxon>Actinomycetota</taxon>
        <taxon>Actinomycetes</taxon>
        <taxon>Propionibacteriales</taxon>
        <taxon>Propionibacteriaceae</taxon>
        <taxon>Tessaracoccus</taxon>
    </lineage>
</organism>
<evidence type="ECO:0000313" key="2">
    <source>
        <dbReference type="Proteomes" id="UP000712713"/>
    </source>
</evidence>
<dbReference type="Gene3D" id="3.40.630.30">
    <property type="match status" value="1"/>
</dbReference>
<proteinExistence type="predicted"/>
<protein>
    <submittedName>
        <fullName evidence="1">GNAT family N-acetyltransferase</fullName>
    </submittedName>
</protein>
<accession>A0A921EPU0</accession>
<name>A0A921EPU0_9ACTN</name>
<comment type="caution">
    <text evidence="1">The sequence shown here is derived from an EMBL/GenBank/DDBJ whole genome shotgun (WGS) entry which is preliminary data.</text>
</comment>
<dbReference type="Proteomes" id="UP000712713">
    <property type="component" value="Unassembled WGS sequence"/>
</dbReference>